<sequence>MFVKYRFQQELGRGASGIAYKVEHVSLKSEMVVKVYPFVGKKWRSYKLSKQKATLESIKNANVGLPEVVPQVFDFGQYSSPIKGVYSVMNLLDCDTSIRDLVSEIVFREEGIRFDDENEFVQWTQERRESKFRRLRLDATAGFLLSCCRLFSVVDTHGDLNSGNVFFHVAPKVYDSSQGCGRGGVGVFSPLKCQLIDLGTSQFSQARPEVGVFRDIHMTLLNFQNLLFPRRMIAPSFTGKDEAGFSTRLSERFSRWLLIQLDNRNRTIMHKLSNECLELGGGSCGKNKILIAQLTRLLLCVNYLAELGRSYSDEEYVLSSEDVEVLESYAYDPHIFPNSGDEGLSELIDAVNEFEEYPIGMIDWPEVFCALIDMNPQLKLNGN</sequence>
<dbReference type="AlphaFoldDB" id="A0A508BEH7"/>
<proteinExistence type="predicted"/>
<dbReference type="InterPro" id="IPR011009">
    <property type="entry name" value="Kinase-like_dom_sf"/>
</dbReference>
<evidence type="ECO:0000256" key="1">
    <source>
        <dbReference type="PROSITE-ProRule" id="PRU10141"/>
    </source>
</evidence>
<dbReference type="EMBL" id="VICC01000007">
    <property type="protein sequence ID" value="TQD59703.1"/>
    <property type="molecule type" value="Genomic_DNA"/>
</dbReference>
<dbReference type="PROSITE" id="PS00107">
    <property type="entry name" value="PROTEIN_KINASE_ATP"/>
    <property type="match status" value="1"/>
</dbReference>
<dbReference type="GO" id="GO:0005524">
    <property type="term" value="F:ATP binding"/>
    <property type="evidence" value="ECO:0007669"/>
    <property type="project" value="UniProtKB-UniRule"/>
</dbReference>
<keyword evidence="1" id="KW-0547">Nucleotide-binding</keyword>
<evidence type="ECO:0008006" key="4">
    <source>
        <dbReference type="Google" id="ProtNLM"/>
    </source>
</evidence>
<dbReference type="RefSeq" id="WP_141407284.1">
    <property type="nucleotide sequence ID" value="NZ_CP066060.1"/>
</dbReference>
<accession>A0A508BEH7</accession>
<feature type="binding site" evidence="1">
    <location>
        <position position="41"/>
    </location>
    <ligand>
        <name>ATP</name>
        <dbReference type="ChEBI" id="CHEBI:30616"/>
    </ligand>
</feature>
<dbReference type="InterPro" id="IPR017441">
    <property type="entry name" value="Protein_kinase_ATP_BS"/>
</dbReference>
<dbReference type="GeneID" id="64213502"/>
<keyword evidence="1" id="KW-0067">ATP-binding</keyword>
<evidence type="ECO:0000313" key="2">
    <source>
        <dbReference type="EMBL" id="TQD59703.1"/>
    </source>
</evidence>
<dbReference type="Proteomes" id="UP000317942">
    <property type="component" value="Unassembled WGS sequence"/>
</dbReference>
<dbReference type="SUPFAM" id="SSF56112">
    <property type="entry name" value="Protein kinase-like (PK-like)"/>
    <property type="match status" value="1"/>
</dbReference>
<reference evidence="2 3" key="1">
    <citation type="submission" date="2019-06" db="EMBL/GenBank/DDBJ databases">
        <title>Draft genome sequence of Actinomyces oris CCUG 34288T.</title>
        <authorList>
            <person name="Salva-Serra F."/>
            <person name="Cardew S."/>
            <person name="Moore E."/>
        </authorList>
    </citation>
    <scope>NUCLEOTIDE SEQUENCE [LARGE SCALE GENOMIC DNA]</scope>
    <source>
        <strain evidence="2 3">CCUG 34288</strain>
    </source>
</reference>
<protein>
    <recommendedName>
        <fullName evidence="4">Protein kinase domain-containing protein</fullName>
    </recommendedName>
</protein>
<organism evidence="2 3">
    <name type="scientific">Actinomyces oris</name>
    <dbReference type="NCBI Taxonomy" id="544580"/>
    <lineage>
        <taxon>Bacteria</taxon>
        <taxon>Bacillati</taxon>
        <taxon>Actinomycetota</taxon>
        <taxon>Actinomycetes</taxon>
        <taxon>Actinomycetales</taxon>
        <taxon>Actinomycetaceae</taxon>
        <taxon>Actinomyces</taxon>
    </lineage>
</organism>
<gene>
    <name evidence="2" type="ORF">FK267_11590</name>
</gene>
<name>A0A508BEH7_9ACTO</name>
<evidence type="ECO:0000313" key="3">
    <source>
        <dbReference type="Proteomes" id="UP000317942"/>
    </source>
</evidence>
<comment type="caution">
    <text evidence="2">The sequence shown here is derived from an EMBL/GenBank/DDBJ whole genome shotgun (WGS) entry which is preliminary data.</text>
</comment>